<reference evidence="4 5" key="1">
    <citation type="submission" date="2024-04" db="EMBL/GenBank/DDBJ databases">
        <authorList>
            <consortium name="Genoscope - CEA"/>
            <person name="William W."/>
        </authorList>
    </citation>
    <scope>NUCLEOTIDE SEQUENCE [LARGE SCALE GENOMIC DNA]</scope>
</reference>
<keyword evidence="3" id="KW-0333">Golgi apparatus</keyword>
<evidence type="ECO:0000256" key="2">
    <source>
        <dbReference type="ARBA" id="ARBA00022679"/>
    </source>
</evidence>
<dbReference type="EC" id="2.4.1.-" evidence="3"/>
<feature type="transmembrane region" description="Helical" evidence="3">
    <location>
        <begin position="44"/>
        <end position="63"/>
    </location>
</feature>
<organism evidence="4 5">
    <name type="scientific">Lymnaea stagnalis</name>
    <name type="common">Great pond snail</name>
    <name type="synonym">Helix stagnalis</name>
    <dbReference type="NCBI Taxonomy" id="6523"/>
    <lineage>
        <taxon>Eukaryota</taxon>
        <taxon>Metazoa</taxon>
        <taxon>Spiralia</taxon>
        <taxon>Lophotrochozoa</taxon>
        <taxon>Mollusca</taxon>
        <taxon>Gastropoda</taxon>
        <taxon>Heterobranchia</taxon>
        <taxon>Euthyneura</taxon>
        <taxon>Panpulmonata</taxon>
        <taxon>Hygrophila</taxon>
        <taxon>Lymnaeoidea</taxon>
        <taxon>Lymnaeidae</taxon>
        <taxon>Lymnaea</taxon>
    </lineage>
</organism>
<comment type="caution">
    <text evidence="4">The sequence shown here is derived from an EMBL/GenBank/DDBJ whole genome shotgun (WGS) entry which is preliminary data.</text>
</comment>
<dbReference type="InterPro" id="IPR002516">
    <property type="entry name" value="Glyco_trans_11"/>
</dbReference>
<keyword evidence="2 3" id="KW-0808">Transferase</keyword>
<evidence type="ECO:0000256" key="3">
    <source>
        <dbReference type="RuleBase" id="RU363129"/>
    </source>
</evidence>
<protein>
    <recommendedName>
        <fullName evidence="3">L-Fucosyltransferase</fullName>
        <ecNumber evidence="3">2.4.1.-</ecNumber>
    </recommendedName>
</protein>
<comment type="pathway">
    <text evidence="3">Protein modification; protein glycosylation.</text>
</comment>
<keyword evidence="3" id="KW-0325">Glycoprotein</keyword>
<keyword evidence="3" id="KW-1133">Transmembrane helix</keyword>
<sequence length="397" mass="46374">MTPWNVLRLHSTGALAQLNRIESGDTPYSSQGAMFNQMLRHWRTLARLTCGVALVCFLLWVYWRPAVHAYKFVLSAEYRRCVLQSRNYELEEKSTPLYVTLEYHGRLGNWMYSYASLLGIAKANAYIPYLSSSHPLVSYFSLTKIQANEAECLQKVYDDLPCTYNPDFMNLPAGNISIDGYVQSWKYFRFMDEEIRREFKMHAHLKTAAREQFWGYVGKYLKEGRLIISIHVRRGDVLRPEARRLGFTAAPKAYFDNAMNYMLERYPHSVFFVTSDDIHWCKENIIPPQKNGMPVPIVFSSSTTSWEDFAMLTLCNHSILSVGTFGWWSAWLANGHVVYYKEFPLPDTKIDFETNKEDYFPTHWVALSSSQSSKHLNLYFYFLFILLEFCLNQLFQC</sequence>
<dbReference type="AlphaFoldDB" id="A0AAV2II96"/>
<keyword evidence="3" id="KW-0735">Signal-anchor</keyword>
<dbReference type="GO" id="GO:0008107">
    <property type="term" value="F:galactoside 2-alpha-L-fucosyltransferase activity"/>
    <property type="evidence" value="ECO:0007669"/>
    <property type="project" value="InterPro"/>
</dbReference>
<accession>A0AAV2II96</accession>
<keyword evidence="3" id="KW-0812">Transmembrane</keyword>
<evidence type="ECO:0000313" key="4">
    <source>
        <dbReference type="EMBL" id="CAL1546767.1"/>
    </source>
</evidence>
<keyword evidence="1 3" id="KW-0328">Glycosyltransferase</keyword>
<keyword evidence="3" id="KW-0472">Membrane</keyword>
<dbReference type="Proteomes" id="UP001497497">
    <property type="component" value="Unassembled WGS sequence"/>
</dbReference>
<dbReference type="PANTHER" id="PTHR11927">
    <property type="entry name" value="GALACTOSIDE 2-L-FUCOSYLTRANSFERASE"/>
    <property type="match status" value="1"/>
</dbReference>
<dbReference type="EMBL" id="CAXITT010000853">
    <property type="protein sequence ID" value="CAL1546767.1"/>
    <property type="molecule type" value="Genomic_DNA"/>
</dbReference>
<dbReference type="PANTHER" id="PTHR11927:SF9">
    <property type="entry name" value="L-FUCOSYLTRANSFERASE"/>
    <property type="match status" value="1"/>
</dbReference>
<comment type="similarity">
    <text evidence="3">Belongs to the glycosyltransferase 11 family.</text>
</comment>
<dbReference type="CDD" id="cd11301">
    <property type="entry name" value="Fut1_Fut2_like"/>
    <property type="match status" value="1"/>
</dbReference>
<comment type="subcellular location">
    <subcellularLocation>
        <location evidence="3">Golgi apparatus</location>
        <location evidence="3">Golgi stack membrane</location>
        <topology evidence="3">Single-pass type II membrane protein</topology>
    </subcellularLocation>
</comment>
<evidence type="ECO:0000313" key="5">
    <source>
        <dbReference type="Proteomes" id="UP001497497"/>
    </source>
</evidence>
<gene>
    <name evidence="4" type="ORF">GSLYS_00020144001</name>
</gene>
<dbReference type="GO" id="GO:0032580">
    <property type="term" value="C:Golgi cisterna membrane"/>
    <property type="evidence" value="ECO:0007669"/>
    <property type="project" value="UniProtKB-SubCell"/>
</dbReference>
<keyword evidence="5" id="KW-1185">Reference proteome</keyword>
<proteinExistence type="inferred from homology"/>
<name>A0AAV2II96_LYMST</name>
<dbReference type="Pfam" id="PF01531">
    <property type="entry name" value="Glyco_transf_11"/>
    <property type="match status" value="1"/>
</dbReference>
<evidence type="ECO:0000256" key="1">
    <source>
        <dbReference type="ARBA" id="ARBA00022676"/>
    </source>
</evidence>
<dbReference type="GO" id="GO:0005975">
    <property type="term" value="P:carbohydrate metabolic process"/>
    <property type="evidence" value="ECO:0007669"/>
    <property type="project" value="InterPro"/>
</dbReference>